<dbReference type="GO" id="GO:0005886">
    <property type="term" value="C:plasma membrane"/>
    <property type="evidence" value="ECO:0007669"/>
    <property type="project" value="UniProtKB-SubCell"/>
</dbReference>
<evidence type="ECO:0000256" key="9">
    <source>
        <dbReference type="ARBA" id="ARBA00023136"/>
    </source>
</evidence>
<gene>
    <name evidence="12" type="primary">corA</name>
    <name evidence="13" type="ORF">Tchl_2650</name>
</gene>
<keyword evidence="9 12" id="KW-0472">Membrane</keyword>
<dbReference type="Proteomes" id="UP000185739">
    <property type="component" value="Chromosome"/>
</dbReference>
<comment type="subcellular location">
    <subcellularLocation>
        <location evidence="1">Cell membrane</location>
        <topology evidence="1">Multi-pass membrane protein</topology>
    </subcellularLocation>
    <subcellularLocation>
        <location evidence="12">Membrane</location>
        <topology evidence="12">Multi-pass membrane protein</topology>
    </subcellularLocation>
</comment>
<evidence type="ECO:0000256" key="12">
    <source>
        <dbReference type="RuleBase" id="RU362010"/>
    </source>
</evidence>
<proteinExistence type="inferred from homology"/>
<dbReference type="GO" id="GO:0015095">
    <property type="term" value="F:magnesium ion transmembrane transporter activity"/>
    <property type="evidence" value="ECO:0007669"/>
    <property type="project" value="UniProtKB-UniRule"/>
</dbReference>
<keyword evidence="3 12" id="KW-0813">Transport</keyword>
<feature type="transmembrane region" description="Helical" evidence="12">
    <location>
        <begin position="264"/>
        <end position="283"/>
    </location>
</feature>
<dbReference type="InterPro" id="IPR004488">
    <property type="entry name" value="Mg/Co-transport_prot_CorA"/>
</dbReference>
<sequence>MLINCTAYQHGRKLADIPVAAISDYLQRADTFIWVALKDPTAEELAQMKAEFGLHELAVEDAHHGHQRPKVEEYENELFAVMHLIEDKDGVLEVGEVHVFVGANYILSVRNRSERGFLDVRRRCEREPKMLAKGAGYVFYALMDAVVDRYFPVIEGLESELEALEERIFTKGAAHSSIRRLYRLKRKVTLLKHAVTPLMEAAGKLHSGRVPEVCANSRHYFRDVYDHLTRLNASLDSIRDTIVTAIQVNLSMVAIDQTEIAKRLAAWAGIFAVATAFAGIWGMNFAHMPELEWQYGYPFGIATIAGTSAFLWWRFRKAKWL</sequence>
<dbReference type="KEGG" id="tcl:Tchl_2650"/>
<dbReference type="STRING" id="96773.Tchl_2650"/>
<evidence type="ECO:0000256" key="3">
    <source>
        <dbReference type="ARBA" id="ARBA00022448"/>
    </source>
</evidence>
<accession>A0A1H5YQQ7</accession>
<keyword evidence="7 12" id="KW-1133">Transmembrane helix</keyword>
<keyword evidence="14" id="KW-1185">Reference proteome</keyword>
<dbReference type="Gene3D" id="3.30.460.20">
    <property type="entry name" value="CorA soluble domain-like"/>
    <property type="match status" value="1"/>
</dbReference>
<evidence type="ECO:0000313" key="13">
    <source>
        <dbReference type="EMBL" id="APR05476.1"/>
    </source>
</evidence>
<dbReference type="AlphaFoldDB" id="A0A1H5YQQ7"/>
<dbReference type="EMBL" id="CP018839">
    <property type="protein sequence ID" value="APR05476.1"/>
    <property type="molecule type" value="Genomic_DNA"/>
</dbReference>
<dbReference type="GO" id="GO:0000287">
    <property type="term" value="F:magnesium ion binding"/>
    <property type="evidence" value="ECO:0007669"/>
    <property type="project" value="TreeGrafter"/>
</dbReference>
<dbReference type="GO" id="GO:0050897">
    <property type="term" value="F:cobalt ion binding"/>
    <property type="evidence" value="ECO:0007669"/>
    <property type="project" value="TreeGrafter"/>
</dbReference>
<keyword evidence="8 12" id="KW-0406">Ion transport</keyword>
<organism evidence="13 14">
    <name type="scientific">Thauera chlorobenzoica</name>
    <dbReference type="NCBI Taxonomy" id="96773"/>
    <lineage>
        <taxon>Bacteria</taxon>
        <taxon>Pseudomonadati</taxon>
        <taxon>Pseudomonadota</taxon>
        <taxon>Betaproteobacteria</taxon>
        <taxon>Rhodocyclales</taxon>
        <taxon>Zoogloeaceae</taxon>
        <taxon>Thauera</taxon>
    </lineage>
</organism>
<dbReference type="PANTHER" id="PTHR46494:SF1">
    <property type="entry name" value="CORA FAMILY METAL ION TRANSPORTER (EUROFUNG)"/>
    <property type="match status" value="1"/>
</dbReference>
<dbReference type="InterPro" id="IPR045863">
    <property type="entry name" value="CorA_TM1_TM2"/>
</dbReference>
<evidence type="ECO:0000256" key="10">
    <source>
        <dbReference type="ARBA" id="ARBA00034269"/>
    </source>
</evidence>
<dbReference type="PANTHER" id="PTHR46494">
    <property type="entry name" value="CORA FAMILY METAL ION TRANSPORTER (EUROFUNG)"/>
    <property type="match status" value="1"/>
</dbReference>
<dbReference type="GO" id="GO:0015087">
    <property type="term" value="F:cobalt ion transmembrane transporter activity"/>
    <property type="evidence" value="ECO:0007669"/>
    <property type="project" value="UniProtKB-UniRule"/>
</dbReference>
<keyword evidence="5 12" id="KW-0812">Transmembrane</keyword>
<evidence type="ECO:0000256" key="7">
    <source>
        <dbReference type="ARBA" id="ARBA00022989"/>
    </source>
</evidence>
<dbReference type="SUPFAM" id="SSF144083">
    <property type="entry name" value="Magnesium transport protein CorA, transmembrane region"/>
    <property type="match status" value="1"/>
</dbReference>
<reference evidence="13 14" key="1">
    <citation type="submission" date="2016-12" db="EMBL/GenBank/DDBJ databases">
        <title>Complete genome sequence of Thauera chlorobenzoica, a Betaproteobacterium degrading haloaromatics anaerobically to CO2 and halides.</title>
        <authorList>
            <person name="Goris T."/>
            <person name="Mergelsberg M."/>
            <person name="Boll M."/>
        </authorList>
    </citation>
    <scope>NUCLEOTIDE SEQUENCE [LARGE SCALE GENOMIC DNA]</scope>
    <source>
        <strain evidence="13 14">3CB1</strain>
    </source>
</reference>
<dbReference type="InterPro" id="IPR045861">
    <property type="entry name" value="CorA_cytoplasmic_dom"/>
</dbReference>
<dbReference type="OrthoDB" id="9803416at2"/>
<evidence type="ECO:0000256" key="8">
    <source>
        <dbReference type="ARBA" id="ARBA00023065"/>
    </source>
</evidence>
<dbReference type="FunFam" id="1.20.58.340:FF:000004">
    <property type="entry name" value="Magnesium transport protein CorA"/>
    <property type="match status" value="1"/>
</dbReference>
<comment type="similarity">
    <text evidence="2 12">Belongs to the CorA metal ion transporter (MIT) (TC 1.A.35) family.</text>
</comment>
<name>A0A1H5YQQ7_9RHOO</name>
<dbReference type="SUPFAM" id="SSF143865">
    <property type="entry name" value="CorA soluble domain-like"/>
    <property type="match status" value="1"/>
</dbReference>
<keyword evidence="4 12" id="KW-1003">Cell membrane</keyword>
<dbReference type="InterPro" id="IPR002523">
    <property type="entry name" value="MgTranspt_CorA/ZnTranspt_ZntB"/>
</dbReference>
<dbReference type="Gene3D" id="1.20.58.340">
    <property type="entry name" value="Magnesium transport protein CorA, transmembrane region"/>
    <property type="match status" value="2"/>
</dbReference>
<evidence type="ECO:0000256" key="4">
    <source>
        <dbReference type="ARBA" id="ARBA00022475"/>
    </source>
</evidence>
<evidence type="ECO:0000256" key="6">
    <source>
        <dbReference type="ARBA" id="ARBA00022842"/>
    </source>
</evidence>
<dbReference type="Pfam" id="PF01544">
    <property type="entry name" value="CorA"/>
    <property type="match status" value="1"/>
</dbReference>
<evidence type="ECO:0000313" key="14">
    <source>
        <dbReference type="Proteomes" id="UP000185739"/>
    </source>
</evidence>
<keyword evidence="6 12" id="KW-0460">Magnesium</keyword>
<feature type="transmembrane region" description="Helical" evidence="12">
    <location>
        <begin position="295"/>
        <end position="315"/>
    </location>
</feature>
<dbReference type="RefSeq" id="WP_075148830.1">
    <property type="nucleotide sequence ID" value="NZ_CP018839.1"/>
</dbReference>
<evidence type="ECO:0000256" key="2">
    <source>
        <dbReference type="ARBA" id="ARBA00009765"/>
    </source>
</evidence>
<dbReference type="NCBIfam" id="TIGR00383">
    <property type="entry name" value="corA"/>
    <property type="match status" value="1"/>
</dbReference>
<comment type="catalytic activity">
    <reaction evidence="10">
        <text>Mg(2+)(in) = Mg(2+)(out)</text>
        <dbReference type="Rhea" id="RHEA:29827"/>
        <dbReference type="ChEBI" id="CHEBI:18420"/>
    </reaction>
</comment>
<evidence type="ECO:0000256" key="1">
    <source>
        <dbReference type="ARBA" id="ARBA00004651"/>
    </source>
</evidence>
<protein>
    <recommendedName>
        <fullName evidence="12">Magnesium transport protein CorA</fullName>
    </recommendedName>
</protein>
<evidence type="ECO:0000256" key="5">
    <source>
        <dbReference type="ARBA" id="ARBA00022692"/>
    </source>
</evidence>
<evidence type="ECO:0000256" key="11">
    <source>
        <dbReference type="ARBA" id="ARBA00045497"/>
    </source>
</evidence>
<dbReference type="CDD" id="cd12830">
    <property type="entry name" value="MtCorA-like"/>
    <property type="match status" value="1"/>
</dbReference>
<comment type="function">
    <text evidence="11">Mediates influx of magnesium ions. Alternates between open and closed states. Activated by low cytoplasmic Mg(2+) levels. Inactive when cytoplasmic Mg(2+) levels are high.</text>
</comment>